<dbReference type="AlphaFoldDB" id="A0A1I1YTP8"/>
<feature type="signal peptide" evidence="1">
    <location>
        <begin position="1"/>
        <end position="23"/>
    </location>
</feature>
<reference evidence="3" key="1">
    <citation type="submission" date="2016-10" db="EMBL/GenBank/DDBJ databases">
        <authorList>
            <person name="Varghese N."/>
            <person name="Submissions S."/>
        </authorList>
    </citation>
    <scope>NUCLEOTIDE SEQUENCE [LARGE SCALE GENOMIC DNA]</scope>
    <source>
        <strain evidence="3">ATCC 25963</strain>
    </source>
</reference>
<gene>
    <name evidence="2" type="ORF">SAMN02745121_03531</name>
</gene>
<protein>
    <recommendedName>
        <fullName evidence="4">EGF-like domain-containing protein</fullName>
    </recommendedName>
</protein>
<evidence type="ECO:0008006" key="4">
    <source>
        <dbReference type="Google" id="ProtNLM"/>
    </source>
</evidence>
<organism evidence="2 3">
    <name type="scientific">Nannocystis exedens</name>
    <dbReference type="NCBI Taxonomy" id="54"/>
    <lineage>
        <taxon>Bacteria</taxon>
        <taxon>Pseudomonadati</taxon>
        <taxon>Myxococcota</taxon>
        <taxon>Polyangia</taxon>
        <taxon>Nannocystales</taxon>
        <taxon>Nannocystaceae</taxon>
        <taxon>Nannocystis</taxon>
    </lineage>
</organism>
<name>A0A1I1YTP8_9BACT</name>
<accession>A0A1I1YTP8</accession>
<feature type="chain" id="PRO_5011583452" description="EGF-like domain-containing protein" evidence="1">
    <location>
        <begin position="24"/>
        <end position="87"/>
    </location>
</feature>
<keyword evidence="1" id="KW-0732">Signal</keyword>
<evidence type="ECO:0000313" key="2">
    <source>
        <dbReference type="EMBL" id="SFE22841.1"/>
    </source>
</evidence>
<dbReference type="Proteomes" id="UP000199400">
    <property type="component" value="Unassembled WGS sequence"/>
</dbReference>
<dbReference type="EMBL" id="FOMX01000010">
    <property type="protein sequence ID" value="SFE22841.1"/>
    <property type="molecule type" value="Genomic_DNA"/>
</dbReference>
<proteinExistence type="predicted"/>
<sequence length="87" mass="8602">MTRNFLVFAVTACLAGLVGFACKSGGGGGSQAPGTVTAIEGPSSCPRSVPTRGASCPRGESEFCVYRTTGGDFACVCGGGKWGCGSK</sequence>
<dbReference type="RefSeq" id="WP_096328304.1">
    <property type="nucleotide sequence ID" value="NZ_FOMX01000010.1"/>
</dbReference>
<evidence type="ECO:0000256" key="1">
    <source>
        <dbReference type="SAM" id="SignalP"/>
    </source>
</evidence>
<evidence type="ECO:0000313" key="3">
    <source>
        <dbReference type="Proteomes" id="UP000199400"/>
    </source>
</evidence>
<keyword evidence="3" id="KW-1185">Reference proteome</keyword>
<dbReference type="PROSITE" id="PS51257">
    <property type="entry name" value="PROKAR_LIPOPROTEIN"/>
    <property type="match status" value="1"/>
</dbReference>